<feature type="transmembrane region" description="Helical" evidence="1">
    <location>
        <begin position="393"/>
        <end position="412"/>
    </location>
</feature>
<feature type="transmembrane region" description="Helical" evidence="1">
    <location>
        <begin position="96"/>
        <end position="117"/>
    </location>
</feature>
<dbReference type="InterPro" id="IPR052860">
    <property type="entry name" value="NRL-GPCR1"/>
</dbReference>
<dbReference type="Proteomes" id="UP000005239">
    <property type="component" value="Unassembled WGS sequence"/>
</dbReference>
<feature type="transmembrane region" description="Helical" evidence="1">
    <location>
        <begin position="305"/>
        <end position="331"/>
    </location>
</feature>
<proteinExistence type="predicted"/>
<evidence type="ECO:0008006" key="4">
    <source>
        <dbReference type="Google" id="ProtNLM"/>
    </source>
</evidence>
<feature type="transmembrane region" description="Helical" evidence="1">
    <location>
        <begin position="531"/>
        <end position="555"/>
    </location>
</feature>
<feature type="transmembrane region" description="Helical" evidence="1">
    <location>
        <begin position="614"/>
        <end position="639"/>
    </location>
</feature>
<evidence type="ECO:0000313" key="3">
    <source>
        <dbReference type="Proteomes" id="UP000005239"/>
    </source>
</evidence>
<feature type="transmembrane region" description="Helical" evidence="1">
    <location>
        <begin position="343"/>
        <end position="365"/>
    </location>
</feature>
<feature type="transmembrane region" description="Helical" evidence="1">
    <location>
        <begin position="668"/>
        <end position="694"/>
    </location>
</feature>
<dbReference type="AlphaFoldDB" id="A0A8R1U5B6"/>
<keyword evidence="1" id="KW-1133">Transmembrane helix</keyword>
<feature type="transmembrane region" description="Helical" evidence="1">
    <location>
        <begin position="236"/>
        <end position="260"/>
    </location>
</feature>
<organism evidence="2 3">
    <name type="scientific">Pristionchus pacificus</name>
    <name type="common">Parasitic nematode worm</name>
    <dbReference type="NCBI Taxonomy" id="54126"/>
    <lineage>
        <taxon>Eukaryota</taxon>
        <taxon>Metazoa</taxon>
        <taxon>Ecdysozoa</taxon>
        <taxon>Nematoda</taxon>
        <taxon>Chromadorea</taxon>
        <taxon>Rhabditida</taxon>
        <taxon>Rhabditina</taxon>
        <taxon>Diplogasteromorpha</taxon>
        <taxon>Diplogasteroidea</taxon>
        <taxon>Neodiplogasteridae</taxon>
        <taxon>Pristionchus</taxon>
    </lineage>
</organism>
<feature type="transmembrane region" description="Helical" evidence="1">
    <location>
        <begin position="424"/>
        <end position="445"/>
    </location>
</feature>
<reference evidence="3" key="1">
    <citation type="journal article" date="2008" name="Nat. Genet.">
        <title>The Pristionchus pacificus genome provides a unique perspective on nematode lifestyle and parasitism.</title>
        <authorList>
            <person name="Dieterich C."/>
            <person name="Clifton S.W."/>
            <person name="Schuster L.N."/>
            <person name="Chinwalla A."/>
            <person name="Delehaunty K."/>
            <person name="Dinkelacker I."/>
            <person name="Fulton L."/>
            <person name="Fulton R."/>
            <person name="Godfrey J."/>
            <person name="Minx P."/>
            <person name="Mitreva M."/>
            <person name="Roeseler W."/>
            <person name="Tian H."/>
            <person name="Witte H."/>
            <person name="Yang S.P."/>
            <person name="Wilson R.K."/>
            <person name="Sommer R.J."/>
        </authorList>
    </citation>
    <scope>NUCLEOTIDE SEQUENCE [LARGE SCALE GENOMIC DNA]</scope>
    <source>
        <strain evidence="3">PS312</strain>
    </source>
</reference>
<feature type="transmembrane region" description="Helical" evidence="1">
    <location>
        <begin position="46"/>
        <end position="72"/>
    </location>
</feature>
<evidence type="ECO:0000256" key="1">
    <source>
        <dbReference type="SAM" id="Phobius"/>
    </source>
</evidence>
<reference evidence="2" key="2">
    <citation type="submission" date="2022-06" db="UniProtKB">
        <authorList>
            <consortium name="EnsemblMetazoa"/>
        </authorList>
    </citation>
    <scope>IDENTIFICATION</scope>
    <source>
        <strain evidence="2">PS312</strain>
    </source>
</reference>
<feature type="transmembrane region" description="Helical" evidence="1">
    <location>
        <begin position="129"/>
        <end position="146"/>
    </location>
</feature>
<sequence length="754" mass="87385">MRFEMFTIFDNLFIVEILIVFMSSFTLTIFPIIIFRTRAISAHFRFLLILLWTSHFLLVLAHVISIIMRLAWQDIPMCCLPWDAFQTFRLIHDVGFYFSTTAMILLIYDRFLFTIFYRAEKRQKHFRQVTIILVPLGLFIACFWAYRADVDAAIAEACLIAHSCDAVSCVFCAITYFRSRRKYRESFTIVTLNTRYLLFESQELTYALLPVCVMAVILKNVSLTTIWIFALNPNFPHAYVMLCYFSVNTINVFLSQTLLVRWHRLLWKRFKEIIGCKPEEREVIPEKQQYAAYFEMIDKHAMLSIFDYLFVFEILIVLMASSTLTLFPLIILRTQAISAHYRFLLLLLWVSHLLLVLAQLTSIVLRIIWHDIQMNLFIIPFEAYQAFRLTHEVGFFFSTTAMILLVYDRFLFTLYYQLEMRQKFFRVVMLVLVPLGLCIACYAAYRATVVVASGSLFILSDEVRFLLIPSSLCQRLNKIGIPIQAGLVANPGSYLSLKDEISSLEDSSTKKTPAHARLRIRPTVGLNLHEAVAEACLIAHFFDAISCVFCVITYFRSRRKYRESFTHVTLNTRFLLFESQELTFALLPVCLMAVILKSVSLTSIWMFTINRASIPLPCVLLVFYSVNTINVFLSQALLVRWHRLLWKRFKYAAYFEMMDKQGDESASILPTLSIFLIFFTFLHCPPLVLIAAIACNVHALIKNQPTSVEKIEMVGRQCQICDALVMKCISASAMKSELNHGNTLEASEREQHML</sequence>
<keyword evidence="1" id="KW-0472">Membrane</keyword>
<feature type="transmembrane region" description="Helical" evidence="1">
    <location>
        <begin position="152"/>
        <end position="177"/>
    </location>
</feature>
<evidence type="ECO:0000313" key="2">
    <source>
        <dbReference type="EnsemblMetazoa" id="PPA06327.1"/>
    </source>
</evidence>
<keyword evidence="3" id="KW-1185">Reference proteome</keyword>
<feature type="transmembrane region" description="Helical" evidence="1">
    <location>
        <begin position="582"/>
        <end position="608"/>
    </location>
</feature>
<protein>
    <recommendedName>
        <fullName evidence="4">G protein-coupled receptor</fullName>
    </recommendedName>
</protein>
<gene>
    <name evidence="2" type="primary">WBGene00095881</name>
</gene>
<dbReference type="PANTHER" id="PTHR47521:SF18">
    <property type="entry name" value="G PROTEIN-COUPLED RECEPTOR-RELATED"/>
    <property type="match status" value="1"/>
</dbReference>
<keyword evidence="1" id="KW-0812">Transmembrane</keyword>
<name>A0A8R1U5B6_PRIPA</name>
<feature type="transmembrane region" description="Helical" evidence="1">
    <location>
        <begin position="204"/>
        <end position="230"/>
    </location>
</feature>
<dbReference type="EnsemblMetazoa" id="PPA06327.1">
    <property type="protein sequence ID" value="PPA06327.1"/>
    <property type="gene ID" value="WBGene00095881"/>
</dbReference>
<dbReference type="PANTHER" id="PTHR47521">
    <property type="entry name" value="SERPENTINE RECEPTOR, CLASS E (EPSILON)-RELATED"/>
    <property type="match status" value="1"/>
</dbReference>
<feature type="transmembrane region" description="Helical" evidence="1">
    <location>
        <begin position="12"/>
        <end position="34"/>
    </location>
</feature>
<accession>A0A8R1U5B6</accession>